<dbReference type="EMBL" id="CP001999">
    <property type="protein sequence ID" value="ADG92564.1"/>
    <property type="molecule type" value="Genomic_DNA"/>
</dbReference>
<keyword evidence="2" id="KW-1185">Reference proteome</keyword>
<gene>
    <name evidence="1" type="ordered locus">Arnit_0900</name>
</gene>
<name>D5V2Y2_ARCNC</name>
<proteinExistence type="predicted"/>
<accession>D5V2Y2</accession>
<dbReference type="STRING" id="572480.Arnit_0900"/>
<dbReference type="AlphaFoldDB" id="D5V2Y2"/>
<organism evidence="1 2">
    <name type="scientific">Arcobacter nitrofigilis (strain ATCC 33309 / DSM 7299 / CCUG 15893 / LMG 7604 / NCTC 12251 / CI)</name>
    <name type="common">Campylobacter nitrofigilis</name>
    <dbReference type="NCBI Taxonomy" id="572480"/>
    <lineage>
        <taxon>Bacteria</taxon>
        <taxon>Pseudomonadati</taxon>
        <taxon>Campylobacterota</taxon>
        <taxon>Epsilonproteobacteria</taxon>
        <taxon>Campylobacterales</taxon>
        <taxon>Arcobacteraceae</taxon>
        <taxon>Arcobacter</taxon>
    </lineage>
</organism>
<dbReference type="KEGG" id="ant:Arnit_0900"/>
<dbReference type="RefSeq" id="WP_013134709.1">
    <property type="nucleotide sequence ID" value="NC_014166.1"/>
</dbReference>
<protein>
    <submittedName>
        <fullName evidence="1">Ras GTPase-activating protein</fullName>
    </submittedName>
</protein>
<dbReference type="OrthoDB" id="5365800at2"/>
<sequence length="81" mass="9065">MAKITLEIEDKNLDTVLTILKSIKSELISTIDVDEKALSKKPFKYIPKNVVKRKVSSSNAPINATISLKDDYKKSIQSKLS</sequence>
<evidence type="ECO:0000313" key="1">
    <source>
        <dbReference type="EMBL" id="ADG92564.1"/>
    </source>
</evidence>
<evidence type="ECO:0000313" key="2">
    <source>
        <dbReference type="Proteomes" id="UP000000939"/>
    </source>
</evidence>
<dbReference type="HOGENOM" id="CLU_2566404_0_0_7"/>
<dbReference type="Proteomes" id="UP000000939">
    <property type="component" value="Chromosome"/>
</dbReference>
<reference evidence="1 2" key="1">
    <citation type="journal article" date="2010" name="Stand. Genomic Sci.">
        <title>Complete genome sequence of Arcobacter nitrofigilis type strain (CI).</title>
        <authorList>
            <person name="Pati A."/>
            <person name="Gronow S."/>
            <person name="Lapidus A."/>
            <person name="Copeland A."/>
            <person name="Glavina Del Rio T."/>
            <person name="Nolan M."/>
            <person name="Lucas S."/>
            <person name="Tice H."/>
            <person name="Cheng J.F."/>
            <person name="Han C."/>
            <person name="Chertkov O."/>
            <person name="Bruce D."/>
            <person name="Tapia R."/>
            <person name="Goodwin L."/>
            <person name="Pitluck S."/>
            <person name="Liolios K."/>
            <person name="Ivanova N."/>
            <person name="Mavromatis K."/>
            <person name="Chen A."/>
            <person name="Palaniappan K."/>
            <person name="Land M."/>
            <person name="Hauser L."/>
            <person name="Chang Y.J."/>
            <person name="Jeffries C.D."/>
            <person name="Detter J.C."/>
            <person name="Rohde M."/>
            <person name="Goker M."/>
            <person name="Bristow J."/>
            <person name="Eisen J.A."/>
            <person name="Markowitz V."/>
            <person name="Hugenholtz P."/>
            <person name="Klenk H.P."/>
            <person name="Kyrpides N.C."/>
        </authorList>
    </citation>
    <scope>NUCLEOTIDE SEQUENCE [LARGE SCALE GENOMIC DNA]</scope>
    <source>
        <strain evidence="2">ATCC 33309 / DSM 7299 / CCUG 15893 / LMG 7604 / NCTC 12251 / CI</strain>
    </source>
</reference>